<sequence>MQEGVTIGQTNFRSKKTKFGIKIDDRRRHVYIIGKTGTGKSTLEENMAIEDIRAGRGVGIVDPHGEFAERVLEFVPENRLDDVIYFNPHDMENPIAFNPLERIGDQFSHLVASALMAVFEKIWADAWSERMKYILNNTLLALLELPNSTLLGIMRMLAEKEYRKKVVANLKDPVVKGFWVNEFGSWNERFATEAVAAIQNKVGQFVSNPLVRNIIGQSHSTIDFRKIMDEKKIFIANLSKGKIGEDNSALLGAMIVTKMQLAAMSRVDVPESQRSDFHLYIDEFQNFSTESFASILSEARKYHLCLTLAHQYIAQLSTKDNTIVRDAIFGNVGTLVLFRIGAEDAEFLEKEFEPEFMANDLINLPKHNIYVKLMVDGVTAKAFSAETLPPYEKPIEIFKDVIIKNSQTKYGVPQDIVERKIAAEWSGKAEMVEEKVERRMEQPLEKVLRPKKERKQVVMDELRAVLDKSLSTQKENEEKKETKKEGDETSPQSFNL</sequence>
<feature type="compositionally biased region" description="Basic and acidic residues" evidence="1">
    <location>
        <begin position="474"/>
        <end position="487"/>
    </location>
</feature>
<feature type="domain" description="Type IV secretion system coupling protein TraD DNA-binding" evidence="2">
    <location>
        <begin position="21"/>
        <end position="341"/>
    </location>
</feature>
<dbReference type="Proteomes" id="UP000178808">
    <property type="component" value="Unassembled WGS sequence"/>
</dbReference>
<organism evidence="3 4">
    <name type="scientific">Candidatus Colwellbacteria bacterium RIFCSPLOWO2_02_FULL_44_20b</name>
    <dbReference type="NCBI Taxonomy" id="1797691"/>
    <lineage>
        <taxon>Bacteria</taxon>
        <taxon>Candidatus Colwelliibacteriota</taxon>
    </lineage>
</organism>
<dbReference type="AlphaFoldDB" id="A0A1G1Z842"/>
<evidence type="ECO:0000313" key="4">
    <source>
        <dbReference type="Proteomes" id="UP000178808"/>
    </source>
</evidence>
<accession>A0A1G1Z842</accession>
<evidence type="ECO:0000256" key="1">
    <source>
        <dbReference type="SAM" id="MobiDB-lite"/>
    </source>
</evidence>
<dbReference type="InterPro" id="IPR019476">
    <property type="entry name" value="T4SS_TraD_DNA-bd"/>
</dbReference>
<dbReference type="InterPro" id="IPR051162">
    <property type="entry name" value="T4SS_component"/>
</dbReference>
<evidence type="ECO:0000259" key="2">
    <source>
        <dbReference type="Pfam" id="PF10412"/>
    </source>
</evidence>
<dbReference type="PANTHER" id="PTHR30121:SF11">
    <property type="entry name" value="AAA+ ATPASE DOMAIN-CONTAINING PROTEIN"/>
    <property type="match status" value="1"/>
</dbReference>
<dbReference type="Gene3D" id="3.40.50.300">
    <property type="entry name" value="P-loop containing nucleotide triphosphate hydrolases"/>
    <property type="match status" value="2"/>
</dbReference>
<dbReference type="PANTHER" id="PTHR30121">
    <property type="entry name" value="UNCHARACTERIZED PROTEIN YJGR-RELATED"/>
    <property type="match status" value="1"/>
</dbReference>
<dbReference type="InterPro" id="IPR027417">
    <property type="entry name" value="P-loop_NTPase"/>
</dbReference>
<feature type="region of interest" description="Disordered" evidence="1">
    <location>
        <begin position="468"/>
        <end position="496"/>
    </location>
</feature>
<proteinExistence type="predicted"/>
<gene>
    <name evidence="3" type="ORF">A3I31_01570</name>
</gene>
<comment type="caution">
    <text evidence="3">The sequence shown here is derived from an EMBL/GenBank/DDBJ whole genome shotgun (WGS) entry which is preliminary data.</text>
</comment>
<name>A0A1G1Z842_9BACT</name>
<protein>
    <recommendedName>
        <fullName evidence="2">Type IV secretion system coupling protein TraD DNA-binding domain-containing protein</fullName>
    </recommendedName>
</protein>
<dbReference type="Pfam" id="PF10412">
    <property type="entry name" value="TrwB_AAD_bind"/>
    <property type="match status" value="1"/>
</dbReference>
<dbReference type="EMBL" id="MHIZ01000029">
    <property type="protein sequence ID" value="OGY59817.1"/>
    <property type="molecule type" value="Genomic_DNA"/>
</dbReference>
<dbReference type="CDD" id="cd01127">
    <property type="entry name" value="TrwB_TraG_TraD_VirD4"/>
    <property type="match status" value="1"/>
</dbReference>
<evidence type="ECO:0000313" key="3">
    <source>
        <dbReference type="EMBL" id="OGY59817.1"/>
    </source>
</evidence>
<dbReference type="SUPFAM" id="SSF52540">
    <property type="entry name" value="P-loop containing nucleoside triphosphate hydrolases"/>
    <property type="match status" value="1"/>
</dbReference>
<reference evidence="3 4" key="1">
    <citation type="journal article" date="2016" name="Nat. Commun.">
        <title>Thousands of microbial genomes shed light on interconnected biogeochemical processes in an aquifer system.</title>
        <authorList>
            <person name="Anantharaman K."/>
            <person name="Brown C.T."/>
            <person name="Hug L.A."/>
            <person name="Sharon I."/>
            <person name="Castelle C.J."/>
            <person name="Probst A.J."/>
            <person name="Thomas B.C."/>
            <person name="Singh A."/>
            <person name="Wilkins M.J."/>
            <person name="Karaoz U."/>
            <person name="Brodie E.L."/>
            <person name="Williams K.H."/>
            <person name="Hubbard S.S."/>
            <person name="Banfield J.F."/>
        </authorList>
    </citation>
    <scope>NUCLEOTIDE SEQUENCE [LARGE SCALE GENOMIC DNA]</scope>
</reference>